<name>K2SMF5_MACPH</name>
<dbReference type="STRING" id="1126212.K2SMF5"/>
<organism evidence="2 3">
    <name type="scientific">Macrophomina phaseolina (strain MS6)</name>
    <name type="common">Charcoal rot fungus</name>
    <dbReference type="NCBI Taxonomy" id="1126212"/>
    <lineage>
        <taxon>Eukaryota</taxon>
        <taxon>Fungi</taxon>
        <taxon>Dikarya</taxon>
        <taxon>Ascomycota</taxon>
        <taxon>Pezizomycotina</taxon>
        <taxon>Dothideomycetes</taxon>
        <taxon>Dothideomycetes incertae sedis</taxon>
        <taxon>Botryosphaeriales</taxon>
        <taxon>Botryosphaeriaceae</taxon>
        <taxon>Macrophomina</taxon>
    </lineage>
</organism>
<comment type="caution">
    <text evidence="2">The sequence shown here is derived from an EMBL/GenBank/DDBJ whole genome shotgun (WGS) entry which is preliminary data.</text>
</comment>
<proteinExistence type="predicted"/>
<sequence>MSNPNNSNEEAGNQPSGRCIPAVILPQAQQRLRPPSPFCGALLITAPFLPPGILAKGLDPVGSGLGKVLSPVGAVVGTVTQPVTGIVGGVTKPVLDPVTGEKQERSQILGGDKRAEDFGSQKDKEKFGGKEQTGQNPLGL</sequence>
<dbReference type="InParanoid" id="K2SMF5"/>
<gene>
    <name evidence="2" type="ORF">MPH_04797</name>
</gene>
<reference evidence="2 3" key="1">
    <citation type="journal article" date="2012" name="BMC Genomics">
        <title>Tools to kill: Genome of one of the most destructive plant pathogenic fungi Macrophomina phaseolina.</title>
        <authorList>
            <person name="Islam M.S."/>
            <person name="Haque M.S."/>
            <person name="Islam M.M."/>
            <person name="Emdad E.M."/>
            <person name="Halim A."/>
            <person name="Hossen Q.M.M."/>
            <person name="Hossain M.Z."/>
            <person name="Ahmed B."/>
            <person name="Rahim S."/>
            <person name="Rahman M.S."/>
            <person name="Alam M.M."/>
            <person name="Hou S."/>
            <person name="Wan X."/>
            <person name="Saito J.A."/>
            <person name="Alam M."/>
        </authorList>
    </citation>
    <scope>NUCLEOTIDE SEQUENCE [LARGE SCALE GENOMIC DNA]</scope>
    <source>
        <strain evidence="2 3">MS6</strain>
    </source>
</reference>
<evidence type="ECO:0000313" key="3">
    <source>
        <dbReference type="Proteomes" id="UP000007129"/>
    </source>
</evidence>
<evidence type="ECO:0000313" key="2">
    <source>
        <dbReference type="EMBL" id="EKG17940.1"/>
    </source>
</evidence>
<dbReference type="HOGENOM" id="CLU_2014923_0_0_1"/>
<dbReference type="VEuPathDB" id="FungiDB:MPH_04797"/>
<evidence type="ECO:0000256" key="1">
    <source>
        <dbReference type="SAM" id="MobiDB-lite"/>
    </source>
</evidence>
<feature type="region of interest" description="Disordered" evidence="1">
    <location>
        <begin position="96"/>
        <end position="140"/>
    </location>
</feature>
<dbReference type="eggNOG" id="ENOG502SU05">
    <property type="taxonomic scope" value="Eukaryota"/>
</dbReference>
<dbReference type="Proteomes" id="UP000007129">
    <property type="component" value="Unassembled WGS sequence"/>
</dbReference>
<protein>
    <submittedName>
        <fullName evidence="2">Uncharacterized protein</fullName>
    </submittedName>
</protein>
<dbReference type="EMBL" id="AHHD01000220">
    <property type="protein sequence ID" value="EKG17940.1"/>
    <property type="molecule type" value="Genomic_DNA"/>
</dbReference>
<dbReference type="AlphaFoldDB" id="K2SMF5"/>
<feature type="compositionally biased region" description="Basic and acidic residues" evidence="1">
    <location>
        <begin position="99"/>
        <end position="129"/>
    </location>
</feature>
<dbReference type="OrthoDB" id="3902208at2759"/>
<accession>K2SMF5</accession>